<keyword evidence="3" id="KW-0813">Transport</keyword>
<accession>A0A833QGY4</accession>
<keyword evidence="4 7" id="KW-0812">Transmembrane</keyword>
<evidence type="ECO:0000256" key="4">
    <source>
        <dbReference type="ARBA" id="ARBA00022692"/>
    </source>
</evidence>
<keyword evidence="6 7" id="KW-0472">Membrane</keyword>
<keyword evidence="9" id="KW-1185">Reference proteome</keyword>
<evidence type="ECO:0000256" key="5">
    <source>
        <dbReference type="ARBA" id="ARBA00022989"/>
    </source>
</evidence>
<dbReference type="Gene3D" id="1.20.1250.20">
    <property type="entry name" value="MFS general substrate transporter like domains"/>
    <property type="match status" value="1"/>
</dbReference>
<dbReference type="Pfam" id="PF03092">
    <property type="entry name" value="BT1"/>
    <property type="match status" value="1"/>
</dbReference>
<comment type="caution">
    <text evidence="8">The sequence shown here is derived from an EMBL/GenBank/DDBJ whole genome shotgun (WGS) entry which is preliminary data.</text>
</comment>
<dbReference type="InterPro" id="IPR036259">
    <property type="entry name" value="MFS_trans_sf"/>
</dbReference>
<comment type="similarity">
    <text evidence="2">Belongs to the major facilitator superfamily. Folate-biopterin transporter (TC 2.A.71) family.</text>
</comment>
<feature type="transmembrane region" description="Helical" evidence="7">
    <location>
        <begin position="235"/>
        <end position="254"/>
    </location>
</feature>
<dbReference type="Proteomes" id="UP000623129">
    <property type="component" value="Unassembled WGS sequence"/>
</dbReference>
<feature type="transmembrane region" description="Helical" evidence="7">
    <location>
        <begin position="365"/>
        <end position="388"/>
    </location>
</feature>
<proteinExistence type="inferred from homology"/>
<dbReference type="PANTHER" id="PTHR31585:SF2">
    <property type="entry name" value="FOLATE-BIOPTERIN TRANSPORTER 7-RELATED"/>
    <property type="match status" value="1"/>
</dbReference>
<feature type="transmembrane region" description="Helical" evidence="7">
    <location>
        <begin position="266"/>
        <end position="285"/>
    </location>
</feature>
<keyword evidence="5 7" id="KW-1133">Transmembrane helix</keyword>
<organism evidence="8 9">
    <name type="scientific">Carex littledalei</name>
    <dbReference type="NCBI Taxonomy" id="544730"/>
    <lineage>
        <taxon>Eukaryota</taxon>
        <taxon>Viridiplantae</taxon>
        <taxon>Streptophyta</taxon>
        <taxon>Embryophyta</taxon>
        <taxon>Tracheophyta</taxon>
        <taxon>Spermatophyta</taxon>
        <taxon>Magnoliopsida</taxon>
        <taxon>Liliopsida</taxon>
        <taxon>Poales</taxon>
        <taxon>Cyperaceae</taxon>
        <taxon>Cyperoideae</taxon>
        <taxon>Cariceae</taxon>
        <taxon>Carex</taxon>
        <taxon>Carex subgen. Euthyceras</taxon>
    </lineage>
</organism>
<evidence type="ECO:0000256" key="1">
    <source>
        <dbReference type="ARBA" id="ARBA00004141"/>
    </source>
</evidence>
<dbReference type="GO" id="GO:0016020">
    <property type="term" value="C:membrane"/>
    <property type="evidence" value="ECO:0007669"/>
    <property type="project" value="UniProtKB-SubCell"/>
</dbReference>
<feature type="transmembrane region" description="Helical" evidence="7">
    <location>
        <begin position="173"/>
        <end position="192"/>
    </location>
</feature>
<dbReference type="OrthoDB" id="1923497at2759"/>
<evidence type="ECO:0000256" key="3">
    <source>
        <dbReference type="ARBA" id="ARBA00022448"/>
    </source>
</evidence>
<dbReference type="AlphaFoldDB" id="A0A833QGY4"/>
<dbReference type="InterPro" id="IPR039309">
    <property type="entry name" value="BT1"/>
</dbReference>
<evidence type="ECO:0000256" key="2">
    <source>
        <dbReference type="ARBA" id="ARBA00007015"/>
    </source>
</evidence>
<dbReference type="PANTHER" id="PTHR31585">
    <property type="entry name" value="FOLATE-BIOPTERIN TRANSPORTER 1, CHLOROPLASTIC"/>
    <property type="match status" value="1"/>
</dbReference>
<dbReference type="EMBL" id="SWLB01000024">
    <property type="protein sequence ID" value="KAF3322584.1"/>
    <property type="molecule type" value="Genomic_DNA"/>
</dbReference>
<protein>
    <submittedName>
        <fullName evidence="8">Folate-biopterin transporter 7</fullName>
    </submittedName>
</protein>
<feature type="transmembrane region" description="Helical" evidence="7">
    <location>
        <begin position="145"/>
        <end position="167"/>
    </location>
</feature>
<feature type="transmembrane region" description="Helical" evidence="7">
    <location>
        <begin position="400"/>
        <end position="423"/>
    </location>
</feature>
<comment type="subcellular location">
    <subcellularLocation>
        <location evidence="1">Membrane</location>
        <topology evidence="1">Multi-pass membrane protein</topology>
    </subcellularLocation>
</comment>
<evidence type="ECO:0000256" key="7">
    <source>
        <dbReference type="SAM" id="Phobius"/>
    </source>
</evidence>
<name>A0A833QGY4_9POAL</name>
<feature type="transmembrane region" description="Helical" evidence="7">
    <location>
        <begin position="72"/>
        <end position="92"/>
    </location>
</feature>
<reference evidence="8" key="1">
    <citation type="submission" date="2020-01" db="EMBL/GenBank/DDBJ databases">
        <title>Genome sequence of Kobresia littledalei, the first chromosome-level genome in the family Cyperaceae.</title>
        <authorList>
            <person name="Qu G."/>
        </authorList>
    </citation>
    <scope>NUCLEOTIDE SEQUENCE</scope>
    <source>
        <strain evidence="8">C.B.Clarke</strain>
        <tissue evidence="8">Leaf</tissue>
    </source>
</reference>
<feature type="transmembrane region" description="Helical" evidence="7">
    <location>
        <begin position="297"/>
        <end position="316"/>
    </location>
</feature>
<feature type="transmembrane region" description="Helical" evidence="7">
    <location>
        <begin position="328"/>
        <end position="353"/>
    </location>
</feature>
<evidence type="ECO:0000313" key="8">
    <source>
        <dbReference type="EMBL" id="KAF3322584.1"/>
    </source>
</evidence>
<sequence>MDPVKWMVGIGFWLQGLRCFPWLGVNFFLKDTLAVPPSFLQLLQNSANLPMVAKPLYGLLSDSVPIHGQRRLPYVAIGALLQAIAWLAIGLWPGSAISVPALTVFLLLSNLGASIAEVANDAIVAEADKPQKQKPSTSSGKLQSFAWMFGSSAGALGNLLGGIAISSNLSPKLMFIFYGIILIFQFFITICVSEKSLNLPNPNNKPKSSSSGAGFRKQLSEMSFALRRPDIFRSLVWFSASYAMTPLLLGTMFFYQTEYLNLDSSIIGLSKVIGQASLLIWSIVYEKYFKRASPRKVLSVLQLAMVILMLSDVLFVQGIYRGFGIPDWVYVLIFSGLSEAALLVKVLPFSILVAKLCPPGCEGSVMAFVMSALALATIVSGYFGVALASFLGVSGNDFSNLPLCILIEAGCTMLPLLGSSWISEGKVAEKKKK</sequence>
<evidence type="ECO:0000313" key="9">
    <source>
        <dbReference type="Proteomes" id="UP000623129"/>
    </source>
</evidence>
<feature type="transmembrane region" description="Helical" evidence="7">
    <location>
        <begin position="104"/>
        <end position="124"/>
    </location>
</feature>
<evidence type="ECO:0000256" key="6">
    <source>
        <dbReference type="ARBA" id="ARBA00023136"/>
    </source>
</evidence>
<gene>
    <name evidence="8" type="ORF">FCM35_KLT12573</name>
</gene>
<dbReference type="SUPFAM" id="SSF103473">
    <property type="entry name" value="MFS general substrate transporter"/>
    <property type="match status" value="1"/>
</dbReference>